<name>A0A9X1YCI2_9PROT</name>
<evidence type="ECO:0000313" key="6">
    <source>
        <dbReference type="Proteomes" id="UP001139516"/>
    </source>
</evidence>
<keyword evidence="2 5" id="KW-0328">Glycosyltransferase</keyword>
<dbReference type="RefSeq" id="WP_248669280.1">
    <property type="nucleotide sequence ID" value="NZ_JALPRX010000111.1"/>
</dbReference>
<dbReference type="EMBL" id="JALPRX010000111">
    <property type="protein sequence ID" value="MCK8787225.1"/>
    <property type="molecule type" value="Genomic_DNA"/>
</dbReference>
<keyword evidence="3 5" id="KW-0808">Transferase</keyword>
<dbReference type="Pfam" id="PF00535">
    <property type="entry name" value="Glycos_transf_2"/>
    <property type="match status" value="1"/>
</dbReference>
<evidence type="ECO:0000256" key="1">
    <source>
        <dbReference type="ARBA" id="ARBA00006739"/>
    </source>
</evidence>
<dbReference type="SUPFAM" id="SSF53448">
    <property type="entry name" value="Nucleotide-diphospho-sugar transferases"/>
    <property type="match status" value="1"/>
</dbReference>
<dbReference type="PANTHER" id="PTHR43179:SF12">
    <property type="entry name" value="GALACTOFURANOSYLTRANSFERASE GLFT2"/>
    <property type="match status" value="1"/>
</dbReference>
<dbReference type="GO" id="GO:0016757">
    <property type="term" value="F:glycosyltransferase activity"/>
    <property type="evidence" value="ECO:0007669"/>
    <property type="project" value="UniProtKB-KW"/>
</dbReference>
<dbReference type="InterPro" id="IPR001173">
    <property type="entry name" value="Glyco_trans_2-like"/>
</dbReference>
<proteinExistence type="inferred from homology"/>
<comment type="similarity">
    <text evidence="1">Belongs to the glycosyltransferase 2 family.</text>
</comment>
<accession>A0A9X1YCI2</accession>
<feature type="domain" description="Glycosyltransferase 2-like" evidence="4">
    <location>
        <begin position="15"/>
        <end position="177"/>
    </location>
</feature>
<dbReference type="AlphaFoldDB" id="A0A9X1YCI2"/>
<gene>
    <name evidence="5" type="ORF">M0638_22895</name>
</gene>
<evidence type="ECO:0000313" key="5">
    <source>
        <dbReference type="EMBL" id="MCK8787225.1"/>
    </source>
</evidence>
<dbReference type="Gene3D" id="3.90.550.10">
    <property type="entry name" value="Spore Coat Polysaccharide Biosynthesis Protein SpsA, Chain A"/>
    <property type="match status" value="1"/>
</dbReference>
<reference evidence="5" key="1">
    <citation type="submission" date="2022-04" db="EMBL/GenBank/DDBJ databases">
        <title>Roseomonas acroporae sp. nov., isolated from coral Acropora digitifera.</title>
        <authorList>
            <person name="Sun H."/>
        </authorList>
    </citation>
    <scope>NUCLEOTIDE SEQUENCE</scope>
    <source>
        <strain evidence="5">NAR14</strain>
    </source>
</reference>
<dbReference type="PANTHER" id="PTHR43179">
    <property type="entry name" value="RHAMNOSYLTRANSFERASE WBBL"/>
    <property type="match status" value="1"/>
</dbReference>
<dbReference type="InterPro" id="IPR029044">
    <property type="entry name" value="Nucleotide-diphossugar_trans"/>
</dbReference>
<comment type="caution">
    <text evidence="5">The sequence shown here is derived from an EMBL/GenBank/DDBJ whole genome shotgun (WGS) entry which is preliminary data.</text>
</comment>
<organism evidence="5 6">
    <name type="scientific">Roseomonas acroporae</name>
    <dbReference type="NCBI Taxonomy" id="2937791"/>
    <lineage>
        <taxon>Bacteria</taxon>
        <taxon>Pseudomonadati</taxon>
        <taxon>Pseudomonadota</taxon>
        <taxon>Alphaproteobacteria</taxon>
        <taxon>Acetobacterales</taxon>
        <taxon>Roseomonadaceae</taxon>
        <taxon>Roseomonas</taxon>
    </lineage>
</organism>
<protein>
    <submittedName>
        <fullName evidence="5">Glycosyltransferase</fullName>
        <ecNumber evidence="5">2.4.-.-</ecNumber>
    </submittedName>
</protein>
<evidence type="ECO:0000256" key="3">
    <source>
        <dbReference type="ARBA" id="ARBA00022679"/>
    </source>
</evidence>
<dbReference type="EC" id="2.4.-.-" evidence="5"/>
<sequence>MERTDMPEAPPSVDIIVLSWDRVDDTIATIESALDQVGVETKVFVVDQGTREQDLARLRAACAALPQVTLVCNATNNGVPGGRNQASALGQGEFIVAIDNDAVFADRDQVANAVRIARADPSVAVLGFRILCYENGRDDESSWGYPGSVTALAAQRFETCRFVGAGHLIRRSAFERVGGYDARLFFMHEEMDLSYRFINAGYRLVYEPEIRVLHKVSPERRVAWNDGRYYRHIRNCFYIFAKYRVSPFSGVMPSLSLLIRGFREGYAGATLRGAGSALLLLPAALRFRWGNPLGRFAPRQRERLWQLSGRLKLRDRFPLRALRLRSSQL</sequence>
<dbReference type="Proteomes" id="UP001139516">
    <property type="component" value="Unassembled WGS sequence"/>
</dbReference>
<keyword evidence="6" id="KW-1185">Reference proteome</keyword>
<evidence type="ECO:0000256" key="2">
    <source>
        <dbReference type="ARBA" id="ARBA00022676"/>
    </source>
</evidence>
<evidence type="ECO:0000259" key="4">
    <source>
        <dbReference type="Pfam" id="PF00535"/>
    </source>
</evidence>